<comment type="subunit">
    <text evidence="8">Part of the 50S ribosomal subunit.</text>
</comment>
<dbReference type="PANTHER" id="PTHR12220">
    <property type="entry name" value="50S/60S RIBOSOMAL PROTEIN L16"/>
    <property type="match status" value="1"/>
</dbReference>
<dbReference type="InterPro" id="IPR016180">
    <property type="entry name" value="Ribosomal_uL16_dom"/>
</dbReference>
<proteinExistence type="inferred from homology"/>
<sequence length="136" mass="15063">MLQPKKRKFKYGLKKVPKGIATRGFSLQGAYGLKAMKHARVTARQIEACRSSIRRSMKRAGKLLIRIFPHNPISAKPQEVRMGKGKGSIDRHVAMVRPGAILFDIDGVPLDVAKQALDIAAAKLPMQVKFVEKGVF</sequence>
<keyword evidence="6 7" id="KW-0687">Ribonucleoprotein</keyword>
<evidence type="ECO:0000256" key="4">
    <source>
        <dbReference type="ARBA" id="ARBA00022884"/>
    </source>
</evidence>
<accession>A0A5C0UDY4</accession>
<keyword evidence="5 7" id="KW-0689">Ribosomal protein</keyword>
<keyword evidence="10" id="KW-1185">Reference proteome</keyword>
<organism evidence="9 10">
    <name type="scientific">Candidatus Cytomitobacter indipagum</name>
    <dbReference type="NCBI Taxonomy" id="2601575"/>
    <lineage>
        <taxon>Bacteria</taxon>
        <taxon>Pseudomonadati</taxon>
        <taxon>Pseudomonadota</taxon>
        <taxon>Alphaproteobacteria</taxon>
        <taxon>Holosporales</taxon>
        <taxon>Holosporaceae</taxon>
        <taxon>Candidatus Cytomitobacter</taxon>
    </lineage>
</organism>
<dbReference type="GO" id="GO:0006412">
    <property type="term" value="P:translation"/>
    <property type="evidence" value="ECO:0007669"/>
    <property type="project" value="InterPro"/>
</dbReference>
<dbReference type="InterPro" id="IPR036920">
    <property type="entry name" value="Ribosomal_uL16_sf"/>
</dbReference>
<dbReference type="CDD" id="cd01433">
    <property type="entry name" value="Ribosomal_L16_L10e"/>
    <property type="match status" value="1"/>
</dbReference>
<comment type="function">
    <text evidence="8">Binds 23S rRNA and is also seen to make contacts with the A and possibly P site tRNAs.</text>
</comment>
<name>A0A5C0UDY4_9PROT</name>
<dbReference type="InterPro" id="IPR000114">
    <property type="entry name" value="Ribosomal_uL16_bact-type"/>
</dbReference>
<keyword evidence="4 8" id="KW-0694">RNA-binding</keyword>
<dbReference type="PANTHER" id="PTHR12220:SF13">
    <property type="entry name" value="LARGE RIBOSOMAL SUBUNIT PROTEIN UL16M"/>
    <property type="match status" value="1"/>
</dbReference>
<dbReference type="KEGG" id="cip:FZC35_02845"/>
<dbReference type="GO" id="GO:0005840">
    <property type="term" value="C:ribosome"/>
    <property type="evidence" value="ECO:0007669"/>
    <property type="project" value="UniProtKB-KW"/>
</dbReference>
<dbReference type="GO" id="GO:1990904">
    <property type="term" value="C:ribonucleoprotein complex"/>
    <property type="evidence" value="ECO:0007669"/>
    <property type="project" value="UniProtKB-KW"/>
</dbReference>
<keyword evidence="2 8" id="KW-0820">tRNA-binding</keyword>
<dbReference type="FunFam" id="3.90.1170.10:FF:000001">
    <property type="entry name" value="50S ribosomal protein L16"/>
    <property type="match status" value="1"/>
</dbReference>
<dbReference type="NCBIfam" id="TIGR01164">
    <property type="entry name" value="rplP_bact"/>
    <property type="match status" value="1"/>
</dbReference>
<dbReference type="SUPFAM" id="SSF54686">
    <property type="entry name" value="Ribosomal protein L16p/L10e"/>
    <property type="match status" value="1"/>
</dbReference>
<comment type="similarity">
    <text evidence="1 7">Belongs to the universal ribosomal protein uL16 family.</text>
</comment>
<protein>
    <recommendedName>
        <fullName evidence="8">50S ribosomal protein L16</fullName>
    </recommendedName>
</protein>
<dbReference type="PRINTS" id="PR00060">
    <property type="entry name" value="RIBOSOMALL16"/>
</dbReference>
<evidence type="ECO:0000256" key="8">
    <source>
        <dbReference type="RuleBase" id="RU004414"/>
    </source>
</evidence>
<dbReference type="GO" id="GO:0019843">
    <property type="term" value="F:rRNA binding"/>
    <property type="evidence" value="ECO:0007669"/>
    <property type="project" value="UniProtKB-KW"/>
</dbReference>
<dbReference type="EMBL" id="CP043315">
    <property type="protein sequence ID" value="QEK38286.1"/>
    <property type="molecule type" value="Genomic_DNA"/>
</dbReference>
<dbReference type="Pfam" id="PF00252">
    <property type="entry name" value="Ribosomal_L16"/>
    <property type="match status" value="1"/>
</dbReference>
<dbReference type="GO" id="GO:0003735">
    <property type="term" value="F:structural constituent of ribosome"/>
    <property type="evidence" value="ECO:0007669"/>
    <property type="project" value="InterPro"/>
</dbReference>
<evidence type="ECO:0000256" key="7">
    <source>
        <dbReference type="RuleBase" id="RU004413"/>
    </source>
</evidence>
<keyword evidence="3 8" id="KW-0699">rRNA-binding</keyword>
<evidence type="ECO:0000256" key="2">
    <source>
        <dbReference type="ARBA" id="ARBA00022555"/>
    </source>
</evidence>
<evidence type="ECO:0000256" key="5">
    <source>
        <dbReference type="ARBA" id="ARBA00022980"/>
    </source>
</evidence>
<evidence type="ECO:0000256" key="6">
    <source>
        <dbReference type="ARBA" id="ARBA00023274"/>
    </source>
</evidence>
<gene>
    <name evidence="9" type="primary">rplP</name>
    <name evidence="9" type="ORF">FZC35_02845</name>
</gene>
<dbReference type="InterPro" id="IPR047873">
    <property type="entry name" value="Ribosomal_uL16"/>
</dbReference>
<evidence type="ECO:0000313" key="9">
    <source>
        <dbReference type="EMBL" id="QEK38286.1"/>
    </source>
</evidence>
<dbReference type="GO" id="GO:0000049">
    <property type="term" value="F:tRNA binding"/>
    <property type="evidence" value="ECO:0007669"/>
    <property type="project" value="UniProtKB-KW"/>
</dbReference>
<dbReference type="Gene3D" id="3.90.1170.10">
    <property type="entry name" value="Ribosomal protein L10e/L16"/>
    <property type="match status" value="1"/>
</dbReference>
<evidence type="ECO:0000313" key="10">
    <source>
        <dbReference type="Proteomes" id="UP000325155"/>
    </source>
</evidence>
<dbReference type="AlphaFoldDB" id="A0A5C0UDY4"/>
<dbReference type="Proteomes" id="UP000325155">
    <property type="component" value="Chromosome"/>
</dbReference>
<evidence type="ECO:0000256" key="1">
    <source>
        <dbReference type="ARBA" id="ARBA00008931"/>
    </source>
</evidence>
<dbReference type="OrthoDB" id="9802589at2"/>
<evidence type="ECO:0000256" key="3">
    <source>
        <dbReference type="ARBA" id="ARBA00022730"/>
    </source>
</evidence>
<dbReference type="RefSeq" id="WP_148981133.1">
    <property type="nucleotide sequence ID" value="NZ_CP043315.1"/>
</dbReference>
<reference evidence="9 10" key="1">
    <citation type="submission" date="2019-08" db="EMBL/GenBank/DDBJ databases">
        <title>Highly reduced genomes of protist endosymbionts show evolutionary convergence.</title>
        <authorList>
            <person name="George E."/>
            <person name="Husnik F."/>
            <person name="Tashyreva D."/>
            <person name="Prokopchuk G."/>
            <person name="Horak A."/>
            <person name="Kwong W.K."/>
            <person name="Lukes J."/>
            <person name="Keeling P.J."/>
        </authorList>
    </citation>
    <scope>NUCLEOTIDE SEQUENCE [LARGE SCALE GENOMIC DNA]</scope>
    <source>
        <strain evidence="9">1605</strain>
    </source>
</reference>